<dbReference type="Gene3D" id="3.60.10.10">
    <property type="entry name" value="Endonuclease/exonuclease/phosphatase"/>
    <property type="match status" value="1"/>
</dbReference>
<dbReference type="InterPro" id="IPR036691">
    <property type="entry name" value="Endo/exonu/phosph_ase_sf"/>
</dbReference>
<dbReference type="Pfam" id="PF21310">
    <property type="entry name" value="OCRL-like_ASH"/>
    <property type="match status" value="2"/>
</dbReference>
<dbReference type="PANTHER" id="PTHR11200">
    <property type="entry name" value="INOSITOL 5-PHOSPHATASE"/>
    <property type="match status" value="1"/>
</dbReference>
<organism evidence="3 4">
    <name type="scientific">Hyphodiscus hymeniophilus</name>
    <dbReference type="NCBI Taxonomy" id="353542"/>
    <lineage>
        <taxon>Eukaryota</taxon>
        <taxon>Fungi</taxon>
        <taxon>Dikarya</taxon>
        <taxon>Ascomycota</taxon>
        <taxon>Pezizomycotina</taxon>
        <taxon>Leotiomycetes</taxon>
        <taxon>Helotiales</taxon>
        <taxon>Hyphodiscaceae</taxon>
        <taxon>Hyphodiscus</taxon>
    </lineage>
</organism>
<dbReference type="EMBL" id="VNKQ01000003">
    <property type="protein sequence ID" value="KAG0652049.1"/>
    <property type="molecule type" value="Genomic_DNA"/>
</dbReference>
<reference evidence="3" key="1">
    <citation type="submission" date="2019-07" db="EMBL/GenBank/DDBJ databases">
        <title>Hyphodiscus hymeniophilus genome sequencing and assembly.</title>
        <authorList>
            <person name="Kramer G."/>
            <person name="Nodwell J."/>
        </authorList>
    </citation>
    <scope>NUCLEOTIDE SEQUENCE</scope>
    <source>
        <strain evidence="3">ATCC 34498</strain>
    </source>
</reference>
<name>A0A9P7B0H2_9HELO</name>
<dbReference type="Gene3D" id="2.60.40.10">
    <property type="entry name" value="Immunoglobulins"/>
    <property type="match status" value="1"/>
</dbReference>
<dbReference type="AlphaFoldDB" id="A0A9P7B0H2"/>
<evidence type="ECO:0000259" key="2">
    <source>
        <dbReference type="SMART" id="SM00128"/>
    </source>
</evidence>
<feature type="compositionally biased region" description="Acidic residues" evidence="1">
    <location>
        <begin position="488"/>
        <end position="508"/>
    </location>
</feature>
<proteinExistence type="predicted"/>
<evidence type="ECO:0000313" key="3">
    <source>
        <dbReference type="EMBL" id="KAG0652049.1"/>
    </source>
</evidence>
<accession>A0A9P7B0H2</accession>
<dbReference type="InterPro" id="IPR000300">
    <property type="entry name" value="IPPc"/>
</dbReference>
<dbReference type="SMART" id="SM00128">
    <property type="entry name" value="IPPc"/>
    <property type="match status" value="1"/>
</dbReference>
<protein>
    <submittedName>
        <fullName evidence="3">Inositol polyphosphate 5-phosphatase OCRL-1</fullName>
    </submittedName>
</protein>
<feature type="region of interest" description="Disordered" evidence="1">
    <location>
        <begin position="322"/>
        <end position="385"/>
    </location>
</feature>
<dbReference type="GO" id="GO:0046856">
    <property type="term" value="P:phosphatidylinositol dephosphorylation"/>
    <property type="evidence" value="ECO:0007669"/>
    <property type="project" value="InterPro"/>
</dbReference>
<dbReference type="InterPro" id="IPR048869">
    <property type="entry name" value="OCRL-1_2_ASH"/>
</dbReference>
<feature type="compositionally biased region" description="Acidic residues" evidence="1">
    <location>
        <begin position="518"/>
        <end position="530"/>
    </location>
</feature>
<dbReference type="PANTHER" id="PTHR11200:SF300">
    <property type="entry name" value="TYPE II INOSITOL 1,4,5-TRISPHOSPHATE 5-PHOSPHATASE"/>
    <property type="match status" value="1"/>
</dbReference>
<feature type="compositionally biased region" description="Basic and acidic residues" evidence="1">
    <location>
        <begin position="93"/>
        <end position="114"/>
    </location>
</feature>
<dbReference type="Pfam" id="PF22669">
    <property type="entry name" value="Exo_endo_phos2"/>
    <property type="match status" value="2"/>
</dbReference>
<dbReference type="OrthoDB" id="7862313at2759"/>
<feature type="domain" description="Inositol polyphosphate-related phosphatase" evidence="2">
    <location>
        <begin position="42"/>
        <end position="489"/>
    </location>
</feature>
<dbReference type="GO" id="GO:0004439">
    <property type="term" value="F:phosphatidylinositol-4,5-bisphosphate 5-phosphatase activity"/>
    <property type="evidence" value="ECO:0007669"/>
    <property type="project" value="TreeGrafter"/>
</dbReference>
<comment type="caution">
    <text evidence="3">The sequence shown here is derived from an EMBL/GenBank/DDBJ whole genome shotgun (WGS) entry which is preliminary data.</text>
</comment>
<dbReference type="InterPro" id="IPR046985">
    <property type="entry name" value="IP5"/>
</dbReference>
<dbReference type="Proteomes" id="UP000785200">
    <property type="component" value="Unassembled WGS sequence"/>
</dbReference>
<keyword evidence="4" id="KW-1185">Reference proteome</keyword>
<dbReference type="InterPro" id="IPR013783">
    <property type="entry name" value="Ig-like_fold"/>
</dbReference>
<feature type="compositionally biased region" description="Polar residues" evidence="1">
    <location>
        <begin position="350"/>
        <end position="359"/>
    </location>
</feature>
<gene>
    <name evidence="3" type="ORF">D0Z07_1429</name>
</gene>
<evidence type="ECO:0000256" key="1">
    <source>
        <dbReference type="SAM" id="MobiDB-lite"/>
    </source>
</evidence>
<feature type="region of interest" description="Disordered" evidence="1">
    <location>
        <begin position="88"/>
        <end position="114"/>
    </location>
</feature>
<feature type="region of interest" description="Disordered" evidence="1">
    <location>
        <begin position="486"/>
        <end position="533"/>
    </location>
</feature>
<evidence type="ECO:0000313" key="4">
    <source>
        <dbReference type="Proteomes" id="UP000785200"/>
    </source>
</evidence>
<sequence length="1055" mass="117605">MASSARTSTDRDYVQIEQPPSSTLQSLSGAVQARKAEYTRPQKIKVKIGSWNVAACSGTERDLAGWFVQGKGIDKRLAGLNMADKIENNGSQEHVESVDAQEARRTKKESTIPRGDEGVIVGGKDIGLYVLGLQEVVDLTSTKEYIGRVYSDTGPITKWRRALSDALPPGYELIAEQQLSGLLLFVFASPAVAPTISSVSTVSVGTGLMGYLGNKGAVTTRILLGETTRMVFVNSHLASGNDPAHLERRCWDVSQILQRTRFDPINWAGVLDDTGEGIGEEDFAFWFGDLNFRLDGLPGDDIRRLLMLHTKGEYDIGQKSRKNIDGELGDQDGPVVIRSIESDDDDDSEYGSTRRTSSAFDIGDDASSTTLPDPDDFVQDPSQDPASLQATLDSLLPHDQLRHVQKKKKAFHDGWREGPITFLPTYKYDVGSMGMFDSSEKKRAPSWCDRILYRTRRHKLEHEEKMREEQLAHKKDEEMKARGIDHAGDDEDVLYNYDPDEDGIDDENLASTATNDYNEYDEGEDEDEERGEAVVTKEGFVDRILLDVYTSHQRVLSSDHKPLNAVFTLEYDAVVPELKSKVQQEVARELDRAENEGRPGITVAIDHAPQPEDEPEDINSPDRKHATEGAVDFGHVSFQKRKRRGLTIANTSQVPSTFAFVERPSESGDGDRIAPPWLAVSFMNSELDEGQRTPMDLKREFTLEPGDSINAALETFIDDIAMVRSLNDGTTKLDDVLVLRVTDGRDHFIPIRGSWLQSCFGRSIDALIRIPEGGVRALRPRPKGAEGGPVNRGREVSWSAPRELFKLTEAVEALTDRVIADAAMLENVQTPKEVAGWPFDHNTWLSRDYHLREIQRSFVLEALDADKNLNDSFPPEVPAIERLEIMAEVLVIFLGSLPDGIISDSIWARLDSDTTARSITKQTLDTEETKAWVLDVLSTTPHHNISFVFLTSMLTHVASELAPVPKSGWKENVVGSARRSMDSVRSSLSWKGKAPTLPNDPAILRRKAVERAYAEVFSHVIFRGPVPVKDKERKLLDERRREILEVFLRSGRDGS</sequence>
<dbReference type="SUPFAM" id="SSF56219">
    <property type="entry name" value="DNase I-like"/>
    <property type="match status" value="1"/>
</dbReference>